<gene>
    <name evidence="2" type="ORF">RTCCBAU85039_5683</name>
    <name evidence="3" type="ORF">SAMN05216228_103543</name>
</gene>
<reference evidence="4" key="2">
    <citation type="submission" date="2016-10" db="EMBL/GenBank/DDBJ databases">
        <authorList>
            <person name="Wibberg D."/>
        </authorList>
    </citation>
    <scope>NUCLEOTIDE SEQUENCE [LARGE SCALE GENOMIC DNA]</scope>
</reference>
<name>A0A1H8UQ76_9HYPH</name>
<protein>
    <submittedName>
        <fullName evidence="2">Uncharacterized protein</fullName>
    </submittedName>
</protein>
<organism evidence="2 4">
    <name type="scientific">Rhizobium tibeticum</name>
    <dbReference type="NCBI Taxonomy" id="501024"/>
    <lineage>
        <taxon>Bacteria</taxon>
        <taxon>Pseudomonadati</taxon>
        <taxon>Pseudomonadota</taxon>
        <taxon>Alphaproteobacteria</taxon>
        <taxon>Hyphomicrobiales</taxon>
        <taxon>Rhizobiaceae</taxon>
        <taxon>Rhizobium/Agrobacterium group</taxon>
        <taxon>Rhizobium</taxon>
    </lineage>
</organism>
<keyword evidence="1" id="KW-0732">Signal</keyword>
<feature type="signal peptide" evidence="1">
    <location>
        <begin position="1"/>
        <end position="18"/>
    </location>
</feature>
<evidence type="ECO:0000256" key="1">
    <source>
        <dbReference type="SAM" id="SignalP"/>
    </source>
</evidence>
<dbReference type="RefSeq" id="WP_167371611.1">
    <property type="nucleotide sequence ID" value="NZ_FNXB01000045.1"/>
</dbReference>
<reference evidence="3 5" key="3">
    <citation type="submission" date="2016-10" db="EMBL/GenBank/DDBJ databases">
        <authorList>
            <person name="Varghese N."/>
            <person name="Submissions S."/>
        </authorList>
    </citation>
    <scope>NUCLEOTIDE SEQUENCE [LARGE SCALE GENOMIC DNA]</scope>
    <source>
        <strain evidence="3 5">CGMCC 1.7071</strain>
    </source>
</reference>
<dbReference type="EMBL" id="FNXB01000045">
    <property type="protein sequence ID" value="SEI17677.1"/>
    <property type="molecule type" value="Genomic_DNA"/>
</dbReference>
<evidence type="ECO:0000313" key="5">
    <source>
        <dbReference type="Proteomes" id="UP000198939"/>
    </source>
</evidence>
<keyword evidence="5" id="KW-1185">Reference proteome</keyword>
<proteinExistence type="predicted"/>
<dbReference type="Proteomes" id="UP000183063">
    <property type="component" value="Unassembled WGS sequence"/>
</dbReference>
<evidence type="ECO:0000313" key="2">
    <source>
        <dbReference type="EMBL" id="SEI17677.1"/>
    </source>
</evidence>
<dbReference type="STRING" id="501024.RTCCBAU85039_5683"/>
<reference evidence="2" key="1">
    <citation type="submission" date="2016-10" db="EMBL/GenBank/DDBJ databases">
        <authorList>
            <person name="de Groot N.N."/>
        </authorList>
    </citation>
    <scope>NUCLEOTIDE SEQUENCE [LARGE SCALE GENOMIC DNA]</scope>
    <source>
        <strain evidence="2">CCBAU85039</strain>
    </source>
</reference>
<dbReference type="Proteomes" id="UP000198939">
    <property type="component" value="Unassembled WGS sequence"/>
</dbReference>
<dbReference type="AlphaFoldDB" id="A0A1H8UQ76"/>
<sequence>MGLKAIALSATLTRSVAAAVANVIFGTMGKRISQFPIAIDKIAGGGKISMNDMPEL</sequence>
<accession>A0A1H8UQ76</accession>
<evidence type="ECO:0000313" key="3">
    <source>
        <dbReference type="EMBL" id="SEP04718.1"/>
    </source>
</evidence>
<feature type="chain" id="PRO_5030029881" evidence="1">
    <location>
        <begin position="19"/>
        <end position="56"/>
    </location>
</feature>
<evidence type="ECO:0000313" key="4">
    <source>
        <dbReference type="Proteomes" id="UP000183063"/>
    </source>
</evidence>
<dbReference type="EMBL" id="FOCV01000035">
    <property type="protein sequence ID" value="SEP04718.1"/>
    <property type="molecule type" value="Genomic_DNA"/>
</dbReference>